<evidence type="ECO:0000256" key="5">
    <source>
        <dbReference type="ARBA" id="ARBA00022552"/>
    </source>
</evidence>
<dbReference type="EC" id="2.1.1.192" evidence="14"/>
<dbReference type="Pfam" id="PF04055">
    <property type="entry name" value="Radical_SAM"/>
    <property type="match status" value="1"/>
</dbReference>
<dbReference type="GO" id="GO:0051539">
    <property type="term" value="F:4 iron, 4 sulfur cluster binding"/>
    <property type="evidence" value="ECO:0007669"/>
    <property type="project" value="UniProtKB-UniRule"/>
</dbReference>
<name>A0A451D8P2_9GAMM</name>
<evidence type="ECO:0000256" key="13">
    <source>
        <dbReference type="ARBA" id="ARBA00023157"/>
    </source>
</evidence>
<dbReference type="GO" id="GO:0000049">
    <property type="term" value="F:tRNA binding"/>
    <property type="evidence" value="ECO:0007669"/>
    <property type="project" value="UniProtKB-UniRule"/>
</dbReference>
<evidence type="ECO:0000256" key="2">
    <source>
        <dbReference type="ARBA" id="ARBA00007544"/>
    </source>
</evidence>
<dbReference type="GO" id="GO:0046872">
    <property type="term" value="F:metal ion binding"/>
    <property type="evidence" value="ECO:0007669"/>
    <property type="project" value="UniProtKB-KW"/>
</dbReference>
<comment type="function">
    <text evidence="14">Specifically methylates position 2 of adenine 2503 in 23S rRNA and position 2 of adenine 37 in tRNAs. m2A2503 modification seems to play a crucial role in the proofreading step occurring at the peptidyl transferase center and thus would serve to optimize ribosomal fidelity.</text>
</comment>
<proteinExistence type="inferred from homology"/>
<evidence type="ECO:0000256" key="7">
    <source>
        <dbReference type="ARBA" id="ARBA00022679"/>
    </source>
</evidence>
<keyword evidence="8 14" id="KW-0949">S-adenosyl-L-methionine</keyword>
<dbReference type="SFLD" id="SFLDS00029">
    <property type="entry name" value="Radical_SAM"/>
    <property type="match status" value="1"/>
</dbReference>
<comment type="miscellaneous">
    <text evidence="14">Reaction proceeds by a ping-pong mechanism involving intermediate methylation of a conserved cysteine residue.</text>
</comment>
<dbReference type="Gene3D" id="3.20.20.70">
    <property type="entry name" value="Aldolase class I"/>
    <property type="match status" value="1"/>
</dbReference>
<keyword evidence="5 14" id="KW-0698">rRNA processing</keyword>
<dbReference type="InterPro" id="IPR004383">
    <property type="entry name" value="rRNA_lsu_MTrfase_RlmN/Cfr"/>
</dbReference>
<evidence type="ECO:0000256" key="4">
    <source>
        <dbReference type="ARBA" id="ARBA00022490"/>
    </source>
</evidence>
<feature type="disulfide bond" description="(transient)" evidence="14">
    <location>
        <begin position="123"/>
        <end position="360"/>
    </location>
</feature>
<dbReference type="GO" id="GO:0030488">
    <property type="term" value="P:tRNA methylation"/>
    <property type="evidence" value="ECO:0007669"/>
    <property type="project" value="UniProtKB-UniRule"/>
</dbReference>
<dbReference type="GO" id="GO:0002935">
    <property type="term" value="F:tRNA (adenine(37)-C2)-methyltransferase activity"/>
    <property type="evidence" value="ECO:0007669"/>
    <property type="project" value="UniProtKB-UniRule"/>
</dbReference>
<dbReference type="InterPro" id="IPR027492">
    <property type="entry name" value="RNA_MTrfase_RlmN"/>
</dbReference>
<evidence type="ECO:0000256" key="10">
    <source>
        <dbReference type="ARBA" id="ARBA00022723"/>
    </source>
</evidence>
<dbReference type="CDD" id="cd01335">
    <property type="entry name" value="Radical_SAM"/>
    <property type="match status" value="1"/>
</dbReference>
<evidence type="ECO:0000256" key="11">
    <source>
        <dbReference type="ARBA" id="ARBA00023004"/>
    </source>
</evidence>
<dbReference type="Gene3D" id="1.10.150.530">
    <property type="match status" value="1"/>
</dbReference>
<dbReference type="GO" id="GO:0070475">
    <property type="term" value="P:rRNA base methylation"/>
    <property type="evidence" value="ECO:0007669"/>
    <property type="project" value="UniProtKB-UniRule"/>
</dbReference>
<dbReference type="InterPro" id="IPR048641">
    <property type="entry name" value="RlmN_N"/>
</dbReference>
<comment type="cofactor">
    <cofactor evidence="14">
        <name>[4Fe-4S] cluster</name>
        <dbReference type="ChEBI" id="CHEBI:49883"/>
    </cofactor>
    <text evidence="14">Binds 1 [4Fe-4S] cluster. The cluster is coordinated with 3 cysteines and an exchangeable S-adenosyl-L-methionine.</text>
</comment>
<dbReference type="PROSITE" id="PS51918">
    <property type="entry name" value="RADICAL_SAM"/>
    <property type="match status" value="1"/>
</dbReference>
<comment type="similarity">
    <text evidence="2 14">Belongs to the radical SAM superfamily. RlmN family.</text>
</comment>
<dbReference type="FunFam" id="3.20.20.70:FF:000008">
    <property type="entry name" value="Dual-specificity RNA methyltransferase RlmN"/>
    <property type="match status" value="1"/>
</dbReference>
<dbReference type="GO" id="GO:0005737">
    <property type="term" value="C:cytoplasm"/>
    <property type="evidence" value="ECO:0007669"/>
    <property type="project" value="UniProtKB-SubCell"/>
</dbReference>
<feature type="binding site" evidence="14">
    <location>
        <begin position="184"/>
        <end position="185"/>
    </location>
    <ligand>
        <name>S-adenosyl-L-methionine</name>
        <dbReference type="ChEBI" id="CHEBI:59789"/>
    </ligand>
</feature>
<dbReference type="InterPro" id="IPR013785">
    <property type="entry name" value="Aldolase_TIM"/>
</dbReference>
<keyword evidence="12 14" id="KW-0411">Iron-sulfur</keyword>
<keyword evidence="4 14" id="KW-0963">Cytoplasm</keyword>
<dbReference type="GO" id="GO:0070040">
    <property type="term" value="F:rRNA (adenine(2503)-C2-)-methyltransferase activity"/>
    <property type="evidence" value="ECO:0007669"/>
    <property type="project" value="UniProtKB-UniRule"/>
</dbReference>
<evidence type="ECO:0000256" key="9">
    <source>
        <dbReference type="ARBA" id="ARBA00022694"/>
    </source>
</evidence>
<evidence type="ECO:0000256" key="1">
    <source>
        <dbReference type="ARBA" id="ARBA00004496"/>
    </source>
</evidence>
<dbReference type="PANTHER" id="PTHR30544">
    <property type="entry name" value="23S RRNA METHYLTRANSFERASE"/>
    <property type="match status" value="1"/>
</dbReference>
<comment type="subcellular location">
    <subcellularLocation>
        <location evidence="1 14">Cytoplasm</location>
    </subcellularLocation>
</comment>
<comment type="catalytic activity">
    <reaction evidence="14">
        <text>adenosine(2503) in 23S rRNA + 2 reduced [2Fe-2S]-[ferredoxin] + 2 S-adenosyl-L-methionine = 2-methyladenosine(2503) in 23S rRNA + 5'-deoxyadenosine + L-methionine + 2 oxidized [2Fe-2S]-[ferredoxin] + S-adenosyl-L-homocysteine</text>
        <dbReference type="Rhea" id="RHEA:42916"/>
        <dbReference type="Rhea" id="RHEA-COMP:10000"/>
        <dbReference type="Rhea" id="RHEA-COMP:10001"/>
        <dbReference type="Rhea" id="RHEA-COMP:10152"/>
        <dbReference type="Rhea" id="RHEA-COMP:10282"/>
        <dbReference type="ChEBI" id="CHEBI:17319"/>
        <dbReference type="ChEBI" id="CHEBI:33737"/>
        <dbReference type="ChEBI" id="CHEBI:33738"/>
        <dbReference type="ChEBI" id="CHEBI:57844"/>
        <dbReference type="ChEBI" id="CHEBI:57856"/>
        <dbReference type="ChEBI" id="CHEBI:59789"/>
        <dbReference type="ChEBI" id="CHEBI:74411"/>
        <dbReference type="ChEBI" id="CHEBI:74497"/>
        <dbReference type="EC" id="2.1.1.192"/>
    </reaction>
</comment>
<dbReference type="OrthoDB" id="9793973at2"/>
<dbReference type="Proteomes" id="UP000294441">
    <property type="component" value="Chromosome 1"/>
</dbReference>
<gene>
    <name evidence="14 16" type="primary">rlmN</name>
    <name evidence="16" type="ORF">ERCICURV3402_495</name>
</gene>
<feature type="binding site" evidence="14">
    <location>
        <position position="137"/>
    </location>
    <ligand>
        <name>[4Fe-4S] cluster</name>
        <dbReference type="ChEBI" id="CHEBI:49883"/>
        <note>4Fe-4S-S-AdoMet</note>
    </ligand>
</feature>
<dbReference type="GO" id="GO:0019843">
    <property type="term" value="F:rRNA binding"/>
    <property type="evidence" value="ECO:0007669"/>
    <property type="project" value="UniProtKB-UniRule"/>
</dbReference>
<evidence type="ECO:0000256" key="12">
    <source>
        <dbReference type="ARBA" id="ARBA00023014"/>
    </source>
</evidence>
<feature type="binding site" evidence="14">
    <location>
        <position position="216"/>
    </location>
    <ligand>
        <name>S-adenosyl-L-methionine</name>
        <dbReference type="ChEBI" id="CHEBI:59789"/>
    </ligand>
</feature>
<sequence>MLAPSIISLSSSNDIRISKSEKINLLNLNRQKMHEFFSDLNEKPFRVEQVMRWIYHHFCTNFDDMTNINKLFRNKLKSIAEIRAPEVTTTQQSSDGTIKWGMQIGKQQIETVYIPEKDRSTLCISSQVGCKLACKFCSTAQQGFNRNLTTSEIIGQIWRAITILKKNIMTNQRPITNIVIMGMGEPLLNLNNIIQSIEIMLDDFGFGLSKRRVTLSTSGIIPALDKLIEKVDVALAVSLHAPNNQIRNKIMPINQVYNIENILESVKRYISMSRANKGRVTIEYVMLDGINDSQNNAHQLAKLLRDTPCKINLIPWNAFPGALFNCSSYSRINRFAKILIDHGFTTIIRKTRGHDINAACGQLSGHVINRTKHITHDKRMDETININKLYD</sequence>
<dbReference type="Pfam" id="PF21016">
    <property type="entry name" value="RlmN_N"/>
    <property type="match status" value="1"/>
</dbReference>
<dbReference type="AlphaFoldDB" id="A0A451D8P2"/>
<feature type="binding site" evidence="14">
    <location>
        <position position="134"/>
    </location>
    <ligand>
        <name>[4Fe-4S] cluster</name>
        <dbReference type="ChEBI" id="CHEBI:49883"/>
        <note>4Fe-4S-S-AdoMet</note>
    </ligand>
</feature>
<keyword evidence="3 14" id="KW-0004">4Fe-4S</keyword>
<evidence type="ECO:0000256" key="14">
    <source>
        <dbReference type="HAMAP-Rule" id="MF_01849"/>
    </source>
</evidence>
<dbReference type="FunFam" id="1.10.150.530:FF:000003">
    <property type="entry name" value="Dual-specificity RNA methyltransferase RlmN"/>
    <property type="match status" value="1"/>
</dbReference>
<dbReference type="NCBIfam" id="TIGR00048">
    <property type="entry name" value="rRNA_mod_RlmN"/>
    <property type="match status" value="1"/>
</dbReference>
<feature type="active site" description="Proton acceptor" evidence="14">
    <location>
        <position position="110"/>
    </location>
</feature>
<evidence type="ECO:0000256" key="3">
    <source>
        <dbReference type="ARBA" id="ARBA00022485"/>
    </source>
</evidence>
<evidence type="ECO:0000313" key="16">
    <source>
        <dbReference type="EMBL" id="VFP82143.1"/>
    </source>
</evidence>
<keyword evidence="13 14" id="KW-1015">Disulfide bond</keyword>
<organism evidence="16 17">
    <name type="scientific">Candidatus Erwinia haradaeae</name>
    <dbReference type="NCBI Taxonomy" id="1922217"/>
    <lineage>
        <taxon>Bacteria</taxon>
        <taxon>Pseudomonadati</taxon>
        <taxon>Pseudomonadota</taxon>
        <taxon>Gammaproteobacteria</taxon>
        <taxon>Enterobacterales</taxon>
        <taxon>Erwiniaceae</taxon>
        <taxon>Erwinia</taxon>
    </lineage>
</organism>
<dbReference type="InterPro" id="IPR007197">
    <property type="entry name" value="rSAM"/>
</dbReference>
<feature type="binding site" evidence="14">
    <location>
        <position position="317"/>
    </location>
    <ligand>
        <name>S-adenosyl-L-methionine</name>
        <dbReference type="ChEBI" id="CHEBI:59789"/>
    </ligand>
</feature>
<evidence type="ECO:0000313" key="17">
    <source>
        <dbReference type="Proteomes" id="UP000294441"/>
    </source>
</evidence>
<evidence type="ECO:0000259" key="15">
    <source>
        <dbReference type="PROSITE" id="PS51918"/>
    </source>
</evidence>
<keyword evidence="10 14" id="KW-0479">Metal-binding</keyword>
<dbReference type="SFLD" id="SFLDF00275">
    <property type="entry name" value="adenosine_C2_methyltransferase"/>
    <property type="match status" value="1"/>
</dbReference>
<dbReference type="PIRSF" id="PIRSF006004">
    <property type="entry name" value="CHP00048"/>
    <property type="match status" value="1"/>
</dbReference>
<dbReference type="PANTHER" id="PTHR30544:SF5">
    <property type="entry name" value="RADICAL SAM CORE DOMAIN-CONTAINING PROTEIN"/>
    <property type="match status" value="1"/>
</dbReference>
<keyword evidence="11 14" id="KW-0408">Iron</keyword>
<feature type="binding site" evidence="14">
    <location>
        <begin position="238"/>
        <end position="240"/>
    </location>
    <ligand>
        <name>S-adenosyl-L-methionine</name>
        <dbReference type="ChEBI" id="CHEBI:59789"/>
    </ligand>
</feature>
<reference evidence="16 17" key="1">
    <citation type="submission" date="2019-02" db="EMBL/GenBank/DDBJ databases">
        <authorList>
            <person name="Manzano-Marin A."/>
            <person name="Manzano-Marin A."/>
        </authorList>
    </citation>
    <scope>NUCLEOTIDE SEQUENCE [LARGE SCALE GENOMIC DNA]</scope>
    <source>
        <strain evidence="16 17">ErCicurvipes</strain>
    </source>
</reference>
<dbReference type="EMBL" id="LR217713">
    <property type="protein sequence ID" value="VFP82143.1"/>
    <property type="molecule type" value="Genomic_DNA"/>
</dbReference>
<dbReference type="InterPro" id="IPR058240">
    <property type="entry name" value="rSAM_sf"/>
</dbReference>
<keyword evidence="7 14" id="KW-0808">Transferase</keyword>
<evidence type="ECO:0000256" key="6">
    <source>
        <dbReference type="ARBA" id="ARBA00022603"/>
    </source>
</evidence>
<dbReference type="RefSeq" id="WP_157992744.1">
    <property type="nucleotide sequence ID" value="NZ_LR217713.1"/>
</dbReference>
<protein>
    <recommendedName>
        <fullName evidence="14">Dual-specificity RNA methyltransferase RlmN</fullName>
        <ecNumber evidence="14">2.1.1.192</ecNumber>
    </recommendedName>
    <alternativeName>
        <fullName evidence="14">23S rRNA (adenine(2503)-C(2))-methyltransferase</fullName>
    </alternativeName>
    <alternativeName>
        <fullName evidence="14">23S rRNA m2A2503 methyltransferase</fullName>
    </alternativeName>
    <alternativeName>
        <fullName evidence="14">Ribosomal RNA large subunit methyltransferase N</fullName>
    </alternativeName>
    <alternativeName>
        <fullName evidence="14">tRNA (adenine(37)-C(2))-methyltransferase</fullName>
    </alternativeName>
    <alternativeName>
        <fullName evidence="14">tRNA m2A37 methyltransferase</fullName>
    </alternativeName>
</protein>
<dbReference type="HAMAP" id="MF_01849">
    <property type="entry name" value="RNA_methyltr_RlmN"/>
    <property type="match status" value="1"/>
</dbReference>
<keyword evidence="6 14" id="KW-0489">Methyltransferase</keyword>
<evidence type="ECO:0000256" key="8">
    <source>
        <dbReference type="ARBA" id="ARBA00022691"/>
    </source>
</evidence>
<accession>A0A451D8P2</accession>
<keyword evidence="9 14" id="KW-0819">tRNA processing</keyword>
<feature type="active site" description="S-methylcysteine intermediate" evidence="14">
    <location>
        <position position="360"/>
    </location>
</feature>
<dbReference type="NCBIfam" id="NF008396">
    <property type="entry name" value="PRK11194.1"/>
    <property type="match status" value="1"/>
</dbReference>
<dbReference type="InterPro" id="IPR040072">
    <property type="entry name" value="Methyltransferase_A"/>
</dbReference>
<dbReference type="SUPFAM" id="SSF102114">
    <property type="entry name" value="Radical SAM enzymes"/>
    <property type="match status" value="1"/>
</dbReference>
<dbReference type="GeneID" id="66304769"/>
<feature type="domain" description="Radical SAM core" evidence="15">
    <location>
        <begin position="116"/>
        <end position="357"/>
    </location>
</feature>
<comment type="catalytic activity">
    <reaction evidence="14">
        <text>adenosine(37) in tRNA + 2 reduced [2Fe-2S]-[ferredoxin] + 2 S-adenosyl-L-methionine = 2-methyladenosine(37) in tRNA + 5'-deoxyadenosine + L-methionine + 2 oxidized [2Fe-2S]-[ferredoxin] + S-adenosyl-L-homocysteine</text>
        <dbReference type="Rhea" id="RHEA:43332"/>
        <dbReference type="Rhea" id="RHEA-COMP:10000"/>
        <dbReference type="Rhea" id="RHEA-COMP:10001"/>
        <dbReference type="Rhea" id="RHEA-COMP:10162"/>
        <dbReference type="Rhea" id="RHEA-COMP:10485"/>
        <dbReference type="ChEBI" id="CHEBI:17319"/>
        <dbReference type="ChEBI" id="CHEBI:33737"/>
        <dbReference type="ChEBI" id="CHEBI:33738"/>
        <dbReference type="ChEBI" id="CHEBI:57844"/>
        <dbReference type="ChEBI" id="CHEBI:57856"/>
        <dbReference type="ChEBI" id="CHEBI:59789"/>
        <dbReference type="ChEBI" id="CHEBI:74411"/>
        <dbReference type="ChEBI" id="CHEBI:74497"/>
        <dbReference type="EC" id="2.1.1.192"/>
    </reaction>
</comment>
<dbReference type="SFLD" id="SFLDG01062">
    <property type="entry name" value="methyltransferase_(Class_A)"/>
    <property type="match status" value="1"/>
</dbReference>
<feature type="binding site" evidence="14">
    <location>
        <position position="130"/>
    </location>
    <ligand>
        <name>[4Fe-4S] cluster</name>
        <dbReference type="ChEBI" id="CHEBI:49883"/>
        <note>4Fe-4S-S-AdoMet</note>
    </ligand>
</feature>